<accession>T0RMN6</accession>
<dbReference type="VEuPathDB" id="FungiDB:SDRG_11150"/>
<feature type="transmembrane region" description="Helical" evidence="5">
    <location>
        <begin position="998"/>
        <end position="1015"/>
    </location>
</feature>
<dbReference type="Pfam" id="PF12796">
    <property type="entry name" value="Ank_2"/>
    <property type="match status" value="3"/>
</dbReference>
<dbReference type="RefSeq" id="XP_008615400.1">
    <property type="nucleotide sequence ID" value="XM_008617178.1"/>
</dbReference>
<feature type="transmembrane region" description="Helical" evidence="5">
    <location>
        <begin position="1151"/>
        <end position="1172"/>
    </location>
</feature>
<feature type="transmembrane region" description="Helical" evidence="5">
    <location>
        <begin position="1226"/>
        <end position="1248"/>
    </location>
</feature>
<dbReference type="EMBL" id="JH767170">
    <property type="protein sequence ID" value="EQC31227.1"/>
    <property type="molecule type" value="Genomic_DNA"/>
</dbReference>
<reference evidence="6 7" key="1">
    <citation type="submission" date="2012-04" db="EMBL/GenBank/DDBJ databases">
        <title>The Genome Sequence of Saprolegnia declina VS20.</title>
        <authorList>
            <consortium name="The Broad Institute Genome Sequencing Platform"/>
            <person name="Russ C."/>
            <person name="Nusbaum C."/>
            <person name="Tyler B."/>
            <person name="van West P."/>
            <person name="Dieguez-Uribeondo J."/>
            <person name="de Bruijn I."/>
            <person name="Tripathy S."/>
            <person name="Jiang R."/>
            <person name="Young S.K."/>
            <person name="Zeng Q."/>
            <person name="Gargeya S."/>
            <person name="Fitzgerald M."/>
            <person name="Haas B."/>
            <person name="Abouelleil A."/>
            <person name="Alvarado L."/>
            <person name="Arachchi H.M."/>
            <person name="Berlin A."/>
            <person name="Chapman S.B."/>
            <person name="Goldberg J."/>
            <person name="Griggs A."/>
            <person name="Gujja S."/>
            <person name="Hansen M."/>
            <person name="Howarth C."/>
            <person name="Imamovic A."/>
            <person name="Larimer J."/>
            <person name="McCowen C."/>
            <person name="Montmayeur A."/>
            <person name="Murphy C."/>
            <person name="Neiman D."/>
            <person name="Pearson M."/>
            <person name="Priest M."/>
            <person name="Roberts A."/>
            <person name="Saif S."/>
            <person name="Shea T."/>
            <person name="Sisk P."/>
            <person name="Sykes S."/>
            <person name="Wortman J."/>
            <person name="Nusbaum C."/>
            <person name="Birren B."/>
        </authorList>
    </citation>
    <scope>NUCLEOTIDE SEQUENCE [LARGE SCALE GENOMIC DNA]</scope>
    <source>
        <strain evidence="6 7">VS20</strain>
    </source>
</reference>
<dbReference type="STRING" id="1156394.T0RMN6"/>
<feature type="transmembrane region" description="Helical" evidence="5">
    <location>
        <begin position="1027"/>
        <end position="1054"/>
    </location>
</feature>
<name>T0RMN6_SAPDV</name>
<dbReference type="PRINTS" id="PR01415">
    <property type="entry name" value="ANKYRIN"/>
</dbReference>
<dbReference type="GeneID" id="19951877"/>
<feature type="repeat" description="ANK" evidence="3">
    <location>
        <begin position="151"/>
        <end position="183"/>
    </location>
</feature>
<feature type="transmembrane region" description="Helical" evidence="5">
    <location>
        <begin position="1184"/>
        <end position="1206"/>
    </location>
</feature>
<dbReference type="PANTHER" id="PTHR24198">
    <property type="entry name" value="ANKYRIN REPEAT AND PROTEIN KINASE DOMAIN-CONTAINING PROTEIN"/>
    <property type="match status" value="1"/>
</dbReference>
<feature type="transmembrane region" description="Helical" evidence="5">
    <location>
        <begin position="1123"/>
        <end position="1139"/>
    </location>
</feature>
<keyword evidence="5" id="KW-0812">Transmembrane</keyword>
<dbReference type="Gene3D" id="1.25.40.20">
    <property type="entry name" value="Ankyrin repeat-containing domain"/>
    <property type="match status" value="5"/>
</dbReference>
<evidence type="ECO:0000256" key="5">
    <source>
        <dbReference type="SAM" id="Phobius"/>
    </source>
</evidence>
<dbReference type="eggNOG" id="KOG4177">
    <property type="taxonomic scope" value="Eukaryota"/>
</dbReference>
<organism evidence="6 7">
    <name type="scientific">Saprolegnia diclina (strain VS20)</name>
    <dbReference type="NCBI Taxonomy" id="1156394"/>
    <lineage>
        <taxon>Eukaryota</taxon>
        <taxon>Sar</taxon>
        <taxon>Stramenopiles</taxon>
        <taxon>Oomycota</taxon>
        <taxon>Saprolegniomycetes</taxon>
        <taxon>Saprolegniales</taxon>
        <taxon>Saprolegniaceae</taxon>
        <taxon>Saprolegnia</taxon>
    </lineage>
</organism>
<feature type="transmembrane region" description="Helical" evidence="5">
    <location>
        <begin position="1292"/>
        <end position="1316"/>
    </location>
</feature>
<dbReference type="CDD" id="cd06174">
    <property type="entry name" value="MFS"/>
    <property type="match status" value="1"/>
</dbReference>
<keyword evidence="7" id="KW-1185">Reference proteome</keyword>
<dbReference type="Pfam" id="PF00023">
    <property type="entry name" value="Ank"/>
    <property type="match status" value="2"/>
</dbReference>
<dbReference type="Proteomes" id="UP000030762">
    <property type="component" value="Unassembled WGS sequence"/>
</dbReference>
<gene>
    <name evidence="6" type="ORF">SDRG_11150</name>
</gene>
<dbReference type="OrthoDB" id="539213at2759"/>
<evidence type="ECO:0000313" key="6">
    <source>
        <dbReference type="EMBL" id="EQC31227.1"/>
    </source>
</evidence>
<dbReference type="SMART" id="SM00248">
    <property type="entry name" value="ANK"/>
    <property type="match status" value="11"/>
</dbReference>
<evidence type="ECO:0000256" key="1">
    <source>
        <dbReference type="ARBA" id="ARBA00022737"/>
    </source>
</evidence>
<evidence type="ECO:0008006" key="8">
    <source>
        <dbReference type="Google" id="ProtNLM"/>
    </source>
</evidence>
<feature type="transmembrane region" description="Helical" evidence="5">
    <location>
        <begin position="1093"/>
        <end position="1116"/>
    </location>
</feature>
<dbReference type="OMA" id="HHICENG"/>
<feature type="region of interest" description="Disordered" evidence="4">
    <location>
        <begin position="1"/>
        <end position="20"/>
    </location>
</feature>
<feature type="repeat" description="ANK" evidence="3">
    <location>
        <begin position="644"/>
        <end position="670"/>
    </location>
</feature>
<dbReference type="InterPro" id="IPR002110">
    <property type="entry name" value="Ankyrin_rpt"/>
</dbReference>
<feature type="repeat" description="ANK" evidence="3">
    <location>
        <begin position="767"/>
        <end position="799"/>
    </location>
</feature>
<feature type="compositionally biased region" description="Acidic residues" evidence="4">
    <location>
        <begin position="34"/>
        <end position="45"/>
    </location>
</feature>
<protein>
    <recommendedName>
        <fullName evidence="8">Ion transport domain-containing protein</fullName>
    </recommendedName>
</protein>
<keyword evidence="1" id="KW-0677">Repeat</keyword>
<feature type="transmembrane region" description="Helical" evidence="5">
    <location>
        <begin position="1255"/>
        <end position="1272"/>
    </location>
</feature>
<dbReference type="InParanoid" id="T0RMN6"/>
<evidence type="ECO:0000256" key="2">
    <source>
        <dbReference type="ARBA" id="ARBA00023043"/>
    </source>
</evidence>
<feature type="repeat" description="ANK" evidence="3">
    <location>
        <begin position="800"/>
        <end position="832"/>
    </location>
</feature>
<keyword evidence="5" id="KW-1133">Transmembrane helix</keyword>
<dbReference type="eggNOG" id="KOG0504">
    <property type="taxonomic scope" value="Eukaryota"/>
</dbReference>
<dbReference type="PROSITE" id="PS50297">
    <property type="entry name" value="ANK_REP_REGION"/>
    <property type="match status" value="4"/>
</dbReference>
<proteinExistence type="predicted"/>
<dbReference type="InterPro" id="IPR036770">
    <property type="entry name" value="Ankyrin_rpt-contain_sf"/>
</dbReference>
<feature type="compositionally biased region" description="Polar residues" evidence="4">
    <location>
        <begin position="1"/>
        <end position="16"/>
    </location>
</feature>
<evidence type="ECO:0000256" key="3">
    <source>
        <dbReference type="PROSITE-ProRule" id="PRU00023"/>
    </source>
</evidence>
<dbReference type="PROSITE" id="PS50088">
    <property type="entry name" value="ANK_REPEAT"/>
    <property type="match status" value="5"/>
</dbReference>
<feature type="repeat" description="ANK" evidence="3">
    <location>
        <begin position="184"/>
        <end position="216"/>
    </location>
</feature>
<feature type="region of interest" description="Disordered" evidence="4">
    <location>
        <begin position="26"/>
        <end position="45"/>
    </location>
</feature>
<keyword evidence="2 3" id="KW-0040">ANK repeat</keyword>
<sequence>MSTMQSPAGDTRSSFKVMSPKDLMAQLQSKAKDDDEDDDDEDDDEMDYSETYMVDLLIEGNMVPLLKRLQTETIEEDDLLAVTMDLNILSAAALYGNHKVVGLVLQKTNYKLLPDYTYTPIYYAVYNNFKRTVKVLLDHIHGIDLSATDEYGSTTLHIAAAYEHNEVLQMLLDRGARVDFANEHGETPLHKAAAHGNVLGVSILLRNGAFVNKLTAGGATPMHAVVSSCEEPENARQVVDALAMACANLDIKDNDGHSILDVCATDALRKQIEKEIAFRVNFPIHCMVRNGDEVTLRSWLEHINADALAAGSEWKGKYSQGGVWSDASFTVTAFVVPAEKEYVKYRFVGAGTDANGPYTISGSWRDDDGIEMFKAYYSQRVEYNGSFDPDTRLFTGTYEAGNSEGPIEFQPPLWPCTQCKVLIPVEHAACVECADPSLNEEITDDWIEDKRVELEESLERIADEINKDDEDGRTAIMCAAMEGHPKMLHILLPYYKRDWLSKTDHAGKTALDHALSRKLVCKRNVEKKTNDDTFECIEVLCSIGGLVVDARSIPKRMAFEKKHQKCFGDCEKTVEEVSLPALAQNSSWEDIEGYLKEPLTPSILHKHDEHGKSILHHICENGKTELFALLQRQPHFDRDLCTSEGEFPLLLAANKSNLKMVKLLLDAGADPTKMVTPAHTDYQNFRKNQLGLVGEGKCLMYLRAKADLKKKYPLYYIARVKTLAEAEEHKAAERSAMHVAVLHKLPVPIVQELIDEDLHVVHAMDKNKESPLFHAARMGLEDHVDCLLKNDADVDTMNHAGQTPLMVAAVAGHTKIVLLLLNGLADIDVEDDDGMTVVKLLDQWLATNVPKGKGVTKKEQSASEQAKIKTLILKEDHERETSVQYREKLASSLVDLNVIDAFNGNGFAKAINCSPVLGRTFLNDCVTMDRHSVHFANMGEVYGEKVRSSALYSVLNMKTDDEDLIFEAKTECLEHVVMRRVIQIKWELFAQRKYLENLIMYGLLLLTMTISSILFDKDSIKAEKTIVNPVDFCLVVGVVAVVFAATSFVMVQWLRPRALWRLARFGYDGSLAFEPTLVIPDLPSYKETAKKRLFIATLVLTVGFSMLALATVLVLGIKSFFPFFNNCVLAASALYFILAEAQEFKALGFKYFGDLTNCAQLFVYLTIVAFYVPMKLGIFGAMALPIPIGFGGFLTIFLWLLSIQFLEVVPTASYLLPMISNLMGDIWNFFILLAVFQVGITITYYQIFTGRDDDAFGSLAQSFYTTYFILFGNLPTDSLGSFTSFEKSGEHFLYLFTVFLMMFHAAAVAIILMNLLMASMNKTVDGGLERAHTEALASYAQAILRLELSMNYSTEENVVLMHLAPSVLNPIFTEPVQKALLKVTPEQEEMIQNHIDATESWKAKSNELQTAVLTAFDVFFHGIAHVEHFTKLPAKTILANELQHAGIARAKLVRHFEDAAKCRGQQDRVALLQKYQKIVRKTLSDMDKALHDVWTPDTDEPQHLRCVLAYQLAHQADLHDDIVSTGAAIATIFDDAISEATADKLEEPKASELLACLSQVDAKGGAAADQIDVMRRKLEELMVMMAAIKP</sequence>
<keyword evidence="5" id="KW-0472">Membrane</keyword>
<evidence type="ECO:0000256" key="4">
    <source>
        <dbReference type="SAM" id="MobiDB-lite"/>
    </source>
</evidence>
<dbReference type="PANTHER" id="PTHR24198:SF165">
    <property type="entry name" value="ANKYRIN REPEAT-CONTAINING PROTEIN-RELATED"/>
    <property type="match status" value="1"/>
</dbReference>
<dbReference type="SUPFAM" id="SSF48403">
    <property type="entry name" value="Ankyrin repeat"/>
    <property type="match status" value="3"/>
</dbReference>
<evidence type="ECO:0000313" key="7">
    <source>
        <dbReference type="Proteomes" id="UP000030762"/>
    </source>
</evidence>